<proteinExistence type="predicted"/>
<evidence type="ECO:0000256" key="2">
    <source>
        <dbReference type="ARBA" id="ARBA00022448"/>
    </source>
</evidence>
<dbReference type="PANTHER" id="PTHR13437:SF2">
    <property type="entry name" value="NUCLEOPORIN P58_P45"/>
    <property type="match status" value="1"/>
</dbReference>
<evidence type="ECO:0000256" key="1">
    <source>
        <dbReference type="ARBA" id="ARBA00004567"/>
    </source>
</evidence>
<dbReference type="OrthoDB" id="2538017at2759"/>
<feature type="coiled-coil region" evidence="8">
    <location>
        <begin position="325"/>
        <end position="352"/>
    </location>
</feature>
<dbReference type="Gene3D" id="6.10.140.1350">
    <property type="match status" value="1"/>
</dbReference>
<keyword evidence="7" id="KW-0539">Nucleus</keyword>
<dbReference type="PANTHER" id="PTHR13437">
    <property type="entry name" value="NUCLEOPORIN P58/P45 NUCLEOPORIN-LIKE PROTEIN 1"/>
    <property type="match status" value="1"/>
</dbReference>
<sequence length="420" mass="45286">MFGSSTGTTGSTLGRSASFSFSQQPTTKPFSGTPGGFSFGNTANTATTSQPGASTSTAAPATGGGFSFGAKPAGTTTGGGGLFGSTPATQPQQQQQQQPGLGGGLFGASHNTAGTSTGGFGGGFGAAKPAGGLFGAPASTSTGGLFGQPQQQSQQQQQQQQQQQPQQSSFGGFGSFQQQPQQQQHQQQQQQQHQQQQQFQSPFFRFGYYQKERFNDLPEDAKKLLEELDRHVSAQIQVRDELRTKDFGGEIRKCAAEWQELDSALKSLSATLESDLNQARDVVERLEKDRADNVTLWSIGTNAKEGRSDGSAFVDWLQKYFVNLADEYRDRIARYRNTIETIERHLQSLESRETYTPQAISDVIHAQHASFMALAAQVAALHSDIDGLKKDYAAWYKQTHKSVRDPFGSMNLLASSVAPS</sequence>
<dbReference type="GO" id="GO:0017056">
    <property type="term" value="F:structural constituent of nuclear pore"/>
    <property type="evidence" value="ECO:0007669"/>
    <property type="project" value="InterPro"/>
</dbReference>
<feature type="compositionally biased region" description="Low complexity" evidence="9">
    <location>
        <begin position="147"/>
        <end position="197"/>
    </location>
</feature>
<protein>
    <recommendedName>
        <fullName evidence="12">Nucleoporin NSP1-like C-terminal domain-containing protein</fullName>
    </recommendedName>
</protein>
<evidence type="ECO:0000313" key="10">
    <source>
        <dbReference type="EMBL" id="PWZ03425.1"/>
    </source>
</evidence>
<dbReference type="GO" id="GO:0051028">
    <property type="term" value="P:mRNA transport"/>
    <property type="evidence" value="ECO:0007669"/>
    <property type="project" value="UniProtKB-KW"/>
</dbReference>
<feature type="compositionally biased region" description="Polar residues" evidence="9">
    <location>
        <begin position="17"/>
        <end position="28"/>
    </location>
</feature>
<dbReference type="GO" id="GO:0015031">
    <property type="term" value="P:protein transport"/>
    <property type="evidence" value="ECO:0007669"/>
    <property type="project" value="UniProtKB-KW"/>
</dbReference>
<dbReference type="Pfam" id="PF15967">
    <property type="entry name" value="Nucleoporin_FG2"/>
    <property type="match status" value="1"/>
</dbReference>
<keyword evidence="5" id="KW-0811">Translocation</keyword>
<dbReference type="GO" id="GO:0005643">
    <property type="term" value="C:nuclear pore"/>
    <property type="evidence" value="ECO:0007669"/>
    <property type="project" value="UniProtKB-SubCell"/>
</dbReference>
<name>A0A317XYQ1_9BASI</name>
<reference evidence="10 11" key="1">
    <citation type="journal article" date="2018" name="Mol. Biol. Evol.">
        <title>Broad Genomic Sampling Reveals a Smut Pathogenic Ancestry of the Fungal Clade Ustilaginomycotina.</title>
        <authorList>
            <person name="Kijpornyongpan T."/>
            <person name="Mondo S.J."/>
            <person name="Barry K."/>
            <person name="Sandor L."/>
            <person name="Lee J."/>
            <person name="Lipzen A."/>
            <person name="Pangilinan J."/>
            <person name="LaButti K."/>
            <person name="Hainaut M."/>
            <person name="Henrissat B."/>
            <person name="Grigoriev I.V."/>
            <person name="Spatafora J.W."/>
            <person name="Aime M.C."/>
        </authorList>
    </citation>
    <scope>NUCLEOTIDE SEQUENCE [LARGE SCALE GENOMIC DNA]</scope>
    <source>
        <strain evidence="10 11">MCA 3645</strain>
    </source>
</reference>
<dbReference type="GO" id="GO:0008139">
    <property type="term" value="F:nuclear localization sequence binding"/>
    <property type="evidence" value="ECO:0007669"/>
    <property type="project" value="InterPro"/>
</dbReference>
<keyword evidence="8" id="KW-0175">Coiled coil</keyword>
<keyword evidence="2" id="KW-0813">Transport</keyword>
<dbReference type="FunCoup" id="A0A317XYQ1">
    <property type="interactions" value="53"/>
</dbReference>
<evidence type="ECO:0000256" key="3">
    <source>
        <dbReference type="ARBA" id="ARBA00022816"/>
    </source>
</evidence>
<feature type="compositionally biased region" description="Low complexity" evidence="9">
    <location>
        <begin position="84"/>
        <end position="99"/>
    </location>
</feature>
<keyword evidence="6" id="KW-0906">Nuclear pore complex</keyword>
<evidence type="ECO:0000256" key="8">
    <source>
        <dbReference type="SAM" id="Coils"/>
    </source>
</evidence>
<feature type="region of interest" description="Disordered" evidence="9">
    <location>
        <begin position="1"/>
        <end position="114"/>
    </location>
</feature>
<dbReference type="Proteomes" id="UP000246740">
    <property type="component" value="Unassembled WGS sequence"/>
</dbReference>
<dbReference type="STRING" id="1882483.A0A317XYQ1"/>
<keyword evidence="3" id="KW-0509">mRNA transport</keyword>
<evidence type="ECO:0000256" key="6">
    <source>
        <dbReference type="ARBA" id="ARBA00023132"/>
    </source>
</evidence>
<evidence type="ECO:0008006" key="12">
    <source>
        <dbReference type="Google" id="ProtNLM"/>
    </source>
</evidence>
<evidence type="ECO:0000256" key="7">
    <source>
        <dbReference type="ARBA" id="ARBA00023242"/>
    </source>
</evidence>
<dbReference type="AlphaFoldDB" id="A0A317XYQ1"/>
<organism evidence="10 11">
    <name type="scientific">Testicularia cyperi</name>
    <dbReference type="NCBI Taxonomy" id="1882483"/>
    <lineage>
        <taxon>Eukaryota</taxon>
        <taxon>Fungi</taxon>
        <taxon>Dikarya</taxon>
        <taxon>Basidiomycota</taxon>
        <taxon>Ustilaginomycotina</taxon>
        <taxon>Ustilaginomycetes</taxon>
        <taxon>Ustilaginales</taxon>
        <taxon>Anthracoideaceae</taxon>
        <taxon>Testicularia</taxon>
    </lineage>
</organism>
<comment type="subcellular location">
    <subcellularLocation>
        <location evidence="1">Nucleus</location>
        <location evidence="1">Nuclear pore complex</location>
    </subcellularLocation>
</comment>
<keyword evidence="4" id="KW-0653">Protein transport</keyword>
<keyword evidence="11" id="KW-1185">Reference proteome</keyword>
<dbReference type="InParanoid" id="A0A317XYQ1"/>
<feature type="compositionally biased region" description="Low complexity" evidence="9">
    <location>
        <begin position="1"/>
        <end position="16"/>
    </location>
</feature>
<evidence type="ECO:0000256" key="9">
    <source>
        <dbReference type="SAM" id="MobiDB-lite"/>
    </source>
</evidence>
<accession>A0A317XYQ1</accession>
<evidence type="ECO:0000256" key="5">
    <source>
        <dbReference type="ARBA" id="ARBA00023010"/>
    </source>
</evidence>
<feature type="compositionally biased region" description="Low complexity" evidence="9">
    <location>
        <begin position="45"/>
        <end position="61"/>
    </location>
</feature>
<dbReference type="InterPro" id="IPR024882">
    <property type="entry name" value="NUP58/p45/49"/>
</dbReference>
<gene>
    <name evidence="10" type="ORF">BCV70DRAFT_154914</name>
</gene>
<evidence type="ECO:0000256" key="4">
    <source>
        <dbReference type="ARBA" id="ARBA00022927"/>
    </source>
</evidence>
<dbReference type="EMBL" id="KZ819188">
    <property type="protein sequence ID" value="PWZ03425.1"/>
    <property type="molecule type" value="Genomic_DNA"/>
</dbReference>
<feature type="region of interest" description="Disordered" evidence="9">
    <location>
        <begin position="134"/>
        <end position="197"/>
    </location>
</feature>
<evidence type="ECO:0000313" key="11">
    <source>
        <dbReference type="Proteomes" id="UP000246740"/>
    </source>
</evidence>